<reference evidence="3" key="1">
    <citation type="journal article" date="2014" name="Genome Announc.">
        <title>Draft genome sequences of six enterohepatic helicobacter species isolated from humans and one from rhesus macaques.</title>
        <authorList>
            <person name="Shen Z."/>
            <person name="Sheh A."/>
            <person name="Young S.K."/>
            <person name="Abouelliel A."/>
            <person name="Ward D.V."/>
            <person name="Earl A.M."/>
            <person name="Fox J.G."/>
        </authorList>
    </citation>
    <scope>NUCLEOTIDE SEQUENCE [LARGE SCALE GENOMIC DNA]</scope>
    <source>
        <strain evidence="3">CCUG 18818</strain>
    </source>
</reference>
<keyword evidence="1" id="KW-0472">Membrane</keyword>
<accession>A0ABN0B9S2</accession>
<dbReference type="Proteomes" id="UP000005755">
    <property type="component" value="Unassembled WGS sequence"/>
</dbReference>
<feature type="transmembrane region" description="Helical" evidence="1">
    <location>
        <begin position="51"/>
        <end position="70"/>
    </location>
</feature>
<organism evidence="2 3">
    <name type="scientific">Helicobacter cinaedi CCUG 18818 = ATCC BAA-847</name>
    <dbReference type="NCBI Taxonomy" id="537971"/>
    <lineage>
        <taxon>Bacteria</taxon>
        <taxon>Pseudomonadati</taxon>
        <taxon>Campylobacterota</taxon>
        <taxon>Epsilonproteobacteria</taxon>
        <taxon>Campylobacterales</taxon>
        <taxon>Helicobacteraceae</taxon>
        <taxon>Helicobacter</taxon>
    </lineage>
</organism>
<keyword evidence="1" id="KW-1133">Transmembrane helix</keyword>
<gene>
    <name evidence="2" type="ORF">HCCG_00875</name>
</gene>
<keyword evidence="1" id="KW-0812">Transmembrane</keyword>
<dbReference type="EMBL" id="DS990391">
    <property type="protein sequence ID" value="EFR46328.1"/>
    <property type="molecule type" value="Genomic_DNA"/>
</dbReference>
<name>A0ABN0B9S2_9HELI</name>
<keyword evidence="3" id="KW-1185">Reference proteome</keyword>
<feature type="transmembrane region" description="Helical" evidence="1">
    <location>
        <begin position="82"/>
        <end position="101"/>
    </location>
</feature>
<evidence type="ECO:0000256" key="1">
    <source>
        <dbReference type="SAM" id="Phobius"/>
    </source>
</evidence>
<sequence length="111" mass="12902">MNLLKGMFGGEVVLPIVVENILIKLKFLPFISQISNSFISFDIWANAITDSSYEVWGCILGAFIVCLGFRNGVEWLNRFKPNWFYVVWFWIIFALSINALNNVSEFLYFNF</sequence>
<evidence type="ECO:0000313" key="3">
    <source>
        <dbReference type="Proteomes" id="UP000005755"/>
    </source>
</evidence>
<protein>
    <submittedName>
        <fullName evidence="2">Uncharacterized protein</fullName>
    </submittedName>
</protein>
<evidence type="ECO:0000313" key="2">
    <source>
        <dbReference type="EMBL" id="EFR46328.1"/>
    </source>
</evidence>
<proteinExistence type="predicted"/>